<dbReference type="SUPFAM" id="SSF161098">
    <property type="entry name" value="MetI-like"/>
    <property type="match status" value="1"/>
</dbReference>
<evidence type="ECO:0000259" key="8">
    <source>
        <dbReference type="PROSITE" id="PS50928"/>
    </source>
</evidence>
<dbReference type="PANTHER" id="PTHR43005:SF1">
    <property type="entry name" value="SPERMIDINE_PUTRESCINE TRANSPORT SYSTEM PERMEASE PROTEIN"/>
    <property type="match status" value="1"/>
</dbReference>
<evidence type="ECO:0000256" key="5">
    <source>
        <dbReference type="ARBA" id="ARBA00022989"/>
    </source>
</evidence>
<dbReference type="InterPro" id="IPR000515">
    <property type="entry name" value="MetI-like"/>
</dbReference>
<feature type="transmembrane region" description="Helical" evidence="7">
    <location>
        <begin position="20"/>
        <end position="38"/>
    </location>
</feature>
<sequence length="305" mass="34383">MPNPRLHILGLQKEKRTAWFFVLPALMLVVCVYAYPIITTLVYSVTSIDIATYTIKEFVGFRNFQYIISNEFFSPTLMRTIYFGMMVVVMTILLAIGVSLLINIDFKGNKILRILILLPWAVPPVVSGVMWSQMFQYEYGFVNKIIKIFGGEGDTIWLGSPRLALHVLIITEIWRWLPFATLFIYAALQTIPRSVIEAAALDGAGYLKTVKGVILPIIFPGIIPVAIFLFVSAMKAFDTIFVLTAGGPRSGTTTLNYLVYLQGFQQFKFGRAAASAYILTALILFVIFVMFLLTRLASQRREMND</sequence>
<feature type="transmembrane region" description="Helical" evidence="7">
    <location>
        <begin position="81"/>
        <end position="102"/>
    </location>
</feature>
<evidence type="ECO:0000256" key="6">
    <source>
        <dbReference type="ARBA" id="ARBA00023136"/>
    </source>
</evidence>
<dbReference type="AlphaFoldDB" id="A0A094PU18"/>
<protein>
    <recommendedName>
        <fullName evidence="8">ABC transmembrane type-1 domain-containing protein</fullName>
    </recommendedName>
</protein>
<proteinExistence type="predicted"/>
<evidence type="ECO:0000256" key="2">
    <source>
        <dbReference type="ARBA" id="ARBA00022448"/>
    </source>
</evidence>
<dbReference type="EMBL" id="JNSL01000141">
    <property type="protein sequence ID" value="KGA14637.1"/>
    <property type="molecule type" value="Genomic_DNA"/>
</dbReference>
<keyword evidence="3" id="KW-1003">Cell membrane</keyword>
<evidence type="ECO:0000256" key="7">
    <source>
        <dbReference type="SAM" id="Phobius"/>
    </source>
</evidence>
<evidence type="ECO:0000256" key="3">
    <source>
        <dbReference type="ARBA" id="ARBA00022475"/>
    </source>
</evidence>
<evidence type="ECO:0000256" key="4">
    <source>
        <dbReference type="ARBA" id="ARBA00022692"/>
    </source>
</evidence>
<keyword evidence="2" id="KW-0813">Transport</keyword>
<dbReference type="InterPro" id="IPR035906">
    <property type="entry name" value="MetI-like_sf"/>
</dbReference>
<dbReference type="PROSITE" id="PS50928">
    <property type="entry name" value="ABC_TM1"/>
    <property type="match status" value="1"/>
</dbReference>
<feature type="transmembrane region" description="Helical" evidence="7">
    <location>
        <begin position="209"/>
        <end position="231"/>
    </location>
</feature>
<feature type="transmembrane region" description="Helical" evidence="7">
    <location>
        <begin position="163"/>
        <end position="188"/>
    </location>
</feature>
<dbReference type="GO" id="GO:0005886">
    <property type="term" value="C:plasma membrane"/>
    <property type="evidence" value="ECO:0007669"/>
    <property type="project" value="UniProtKB-SubCell"/>
</dbReference>
<name>A0A094PU18_9ZZZZ</name>
<comment type="subcellular location">
    <subcellularLocation>
        <location evidence="1">Cell membrane</location>
        <topology evidence="1">Multi-pass membrane protein</topology>
    </subcellularLocation>
</comment>
<reference evidence="9" key="1">
    <citation type="submission" date="2014-06" db="EMBL/GenBank/DDBJ databases">
        <title>Key roles for freshwater Actinobacteria revealed by deep metagenomic sequencing.</title>
        <authorList>
            <person name="Ghai R."/>
            <person name="Mizuno C.M."/>
            <person name="Picazo A."/>
            <person name="Camacho A."/>
            <person name="Rodriguez-Valera F."/>
        </authorList>
    </citation>
    <scope>NUCLEOTIDE SEQUENCE</scope>
</reference>
<comment type="caution">
    <text evidence="9">The sequence shown here is derived from an EMBL/GenBank/DDBJ whole genome shotgun (WGS) entry which is preliminary data.</text>
</comment>
<dbReference type="GO" id="GO:0055085">
    <property type="term" value="P:transmembrane transport"/>
    <property type="evidence" value="ECO:0007669"/>
    <property type="project" value="InterPro"/>
</dbReference>
<feature type="transmembrane region" description="Helical" evidence="7">
    <location>
        <begin position="274"/>
        <end position="293"/>
    </location>
</feature>
<evidence type="ECO:0000256" key="1">
    <source>
        <dbReference type="ARBA" id="ARBA00004651"/>
    </source>
</evidence>
<keyword evidence="5 7" id="KW-1133">Transmembrane helix</keyword>
<dbReference type="Gene3D" id="1.10.3720.10">
    <property type="entry name" value="MetI-like"/>
    <property type="match status" value="1"/>
</dbReference>
<evidence type="ECO:0000313" key="9">
    <source>
        <dbReference type="EMBL" id="KGA14637.1"/>
    </source>
</evidence>
<feature type="domain" description="ABC transmembrane type-1" evidence="8">
    <location>
        <begin position="77"/>
        <end position="290"/>
    </location>
</feature>
<dbReference type="Pfam" id="PF00528">
    <property type="entry name" value="BPD_transp_1"/>
    <property type="match status" value="1"/>
</dbReference>
<dbReference type="PANTHER" id="PTHR43005">
    <property type="entry name" value="BLR7065 PROTEIN"/>
    <property type="match status" value="1"/>
</dbReference>
<dbReference type="CDD" id="cd06261">
    <property type="entry name" value="TM_PBP2"/>
    <property type="match status" value="1"/>
</dbReference>
<gene>
    <name evidence="9" type="ORF">GM51_16815</name>
</gene>
<keyword evidence="6 7" id="KW-0472">Membrane</keyword>
<feature type="transmembrane region" description="Helical" evidence="7">
    <location>
        <begin position="114"/>
        <end position="134"/>
    </location>
</feature>
<organism evidence="9">
    <name type="scientific">freshwater metagenome</name>
    <dbReference type="NCBI Taxonomy" id="449393"/>
    <lineage>
        <taxon>unclassified sequences</taxon>
        <taxon>metagenomes</taxon>
        <taxon>ecological metagenomes</taxon>
    </lineage>
</organism>
<keyword evidence="4 7" id="KW-0812">Transmembrane</keyword>
<accession>A0A094PU18</accession>